<comment type="caution">
    <text evidence="1">The sequence shown here is derived from an EMBL/GenBank/DDBJ whole genome shotgun (WGS) entry which is preliminary data.</text>
</comment>
<keyword evidence="2" id="KW-1185">Reference proteome</keyword>
<reference evidence="1 2" key="1">
    <citation type="submission" date="2017-04" db="EMBL/GenBank/DDBJ databases">
        <authorList>
            <person name="Varghese N."/>
            <person name="Submissions S."/>
        </authorList>
    </citation>
    <scope>NUCLEOTIDE SEQUENCE [LARGE SCALE GENOMIC DNA]</scope>
    <source>
        <strain evidence="1 2">J12</strain>
    </source>
</reference>
<accession>A0ABY1LSW3</accession>
<dbReference type="EMBL" id="FXAE01000003">
    <property type="protein sequence ID" value="SME96997.1"/>
    <property type="molecule type" value="Genomic_DNA"/>
</dbReference>
<protein>
    <recommendedName>
        <fullName evidence="3">Transposase</fullName>
    </recommendedName>
</protein>
<gene>
    <name evidence="1" type="ORF">SAMN02744124_00549</name>
</gene>
<evidence type="ECO:0000313" key="1">
    <source>
        <dbReference type="EMBL" id="SME96997.1"/>
    </source>
</evidence>
<sequence length="67" mass="7660">MTLLAAFKHCILSCSKQINRKKFMIYRLQQDILVVAFYYIANESALFRSFSEESGKNVGGDFAIMDS</sequence>
<dbReference type="Proteomes" id="UP000192939">
    <property type="component" value="Unassembled WGS sequence"/>
</dbReference>
<name>A0ABY1LSW3_9BACL</name>
<evidence type="ECO:0000313" key="2">
    <source>
        <dbReference type="Proteomes" id="UP000192939"/>
    </source>
</evidence>
<evidence type="ECO:0008006" key="3">
    <source>
        <dbReference type="Google" id="ProtNLM"/>
    </source>
</evidence>
<proteinExistence type="predicted"/>
<organism evidence="1 2">
    <name type="scientific">Paenibacillus barengoltzii J12</name>
    <dbReference type="NCBI Taxonomy" id="935846"/>
    <lineage>
        <taxon>Bacteria</taxon>
        <taxon>Bacillati</taxon>
        <taxon>Bacillota</taxon>
        <taxon>Bacilli</taxon>
        <taxon>Bacillales</taxon>
        <taxon>Paenibacillaceae</taxon>
        <taxon>Paenibacillus</taxon>
    </lineage>
</organism>